<accession>A0ABZ2XSD1</accession>
<gene>
    <name evidence="2" type="ORF">QEZ52_14035</name>
</gene>
<keyword evidence="1" id="KW-0812">Transmembrane</keyword>
<reference evidence="2 3" key="1">
    <citation type="submission" date="2023-04" db="EMBL/GenBank/DDBJ databases">
        <title>Complete genome sequence of Alisedimentitalea scapharcae.</title>
        <authorList>
            <person name="Rong J.-C."/>
            <person name="Yi M.-L."/>
            <person name="Zhao Q."/>
        </authorList>
    </citation>
    <scope>NUCLEOTIDE SEQUENCE [LARGE SCALE GENOMIC DNA]</scope>
    <source>
        <strain evidence="2 3">KCTC 42119</strain>
    </source>
</reference>
<feature type="transmembrane region" description="Helical" evidence="1">
    <location>
        <begin position="54"/>
        <end position="72"/>
    </location>
</feature>
<sequence>MDVPLWSEWWLWGSAALVLGILEILAPGYIFLGFAAGALAVCVMLLAVGLQVGLPILLLIFAILSLIAWLVMRRLFSLKKGQVKSFDRDIND</sequence>
<dbReference type="EMBL" id="CP123584">
    <property type="protein sequence ID" value="WZK87720.1"/>
    <property type="molecule type" value="Genomic_DNA"/>
</dbReference>
<proteinExistence type="predicted"/>
<evidence type="ECO:0000313" key="2">
    <source>
        <dbReference type="EMBL" id="WZK87720.1"/>
    </source>
</evidence>
<keyword evidence="3" id="KW-1185">Reference proteome</keyword>
<protein>
    <recommendedName>
        <fullName evidence="4">NfeD-like partner-binding protein</fullName>
    </recommendedName>
</protein>
<evidence type="ECO:0000256" key="1">
    <source>
        <dbReference type="SAM" id="Phobius"/>
    </source>
</evidence>
<dbReference type="Proteomes" id="UP001623232">
    <property type="component" value="Chromosome"/>
</dbReference>
<name>A0ABZ2XSD1_9RHOB</name>
<keyword evidence="1" id="KW-1133">Transmembrane helix</keyword>
<organism evidence="2 3">
    <name type="scientific">Aliisedimentitalea scapharcae</name>
    <dbReference type="NCBI Taxonomy" id="1524259"/>
    <lineage>
        <taxon>Bacteria</taxon>
        <taxon>Pseudomonadati</taxon>
        <taxon>Pseudomonadota</taxon>
        <taxon>Alphaproteobacteria</taxon>
        <taxon>Rhodobacterales</taxon>
        <taxon>Roseobacteraceae</taxon>
        <taxon>Aliisedimentitalea</taxon>
    </lineage>
</organism>
<keyword evidence="1" id="KW-0472">Membrane</keyword>
<feature type="transmembrane region" description="Helical" evidence="1">
    <location>
        <begin position="6"/>
        <end position="22"/>
    </location>
</feature>
<evidence type="ECO:0008006" key="4">
    <source>
        <dbReference type="Google" id="ProtNLM"/>
    </source>
</evidence>
<evidence type="ECO:0000313" key="3">
    <source>
        <dbReference type="Proteomes" id="UP001623232"/>
    </source>
</evidence>